<name>D0VX04_9ANNE</name>
<dbReference type="PDBsum" id="3EP1"/>
<feature type="disulfide bond" evidence="4">
    <location>
        <begin position="169"/>
        <end position="173"/>
    </location>
</feature>
<dbReference type="SMR" id="D0VX04"/>
<dbReference type="CDD" id="cd06583">
    <property type="entry name" value="PGRP"/>
    <property type="match status" value="1"/>
</dbReference>
<dbReference type="Gene3D" id="3.40.80.10">
    <property type="entry name" value="Peptidoglycan recognition protein-like"/>
    <property type="match status" value="1"/>
</dbReference>
<dbReference type="PANTHER" id="PTHR11022">
    <property type="entry name" value="PEPTIDOGLYCAN RECOGNITION PROTEIN"/>
    <property type="match status" value="1"/>
</dbReference>
<evidence type="ECO:0007829" key="4">
    <source>
        <dbReference type="PDB" id="3EP1"/>
    </source>
</evidence>
<dbReference type="GO" id="GO:0008270">
    <property type="term" value="F:zinc ion binding"/>
    <property type="evidence" value="ECO:0007669"/>
    <property type="project" value="InterPro"/>
</dbReference>
<dbReference type="SMART" id="SM00701">
    <property type="entry name" value="PGRP"/>
    <property type="match status" value="1"/>
</dbReference>
<feature type="disulfide bond" description="Interchain" evidence="4">
    <location>
        <position position="138"/>
    </location>
</feature>
<proteinExistence type="evidence at protein level"/>
<organism evidence="3">
    <name type="scientific">Alvinella pompejana</name>
    <dbReference type="NCBI Taxonomy" id="6376"/>
    <lineage>
        <taxon>Eukaryota</taxon>
        <taxon>Metazoa</taxon>
        <taxon>Spiralia</taxon>
        <taxon>Lophotrochozoa</taxon>
        <taxon>Annelida</taxon>
        <taxon>Polychaeta</taxon>
        <taxon>Sedentaria</taxon>
        <taxon>Canalipalpata</taxon>
        <taxon>Terebellida</taxon>
        <taxon>Terebelliformia</taxon>
        <taxon>Alvinellidae</taxon>
        <taxon>Alvinella</taxon>
    </lineage>
</organism>
<dbReference type="PANTHER" id="PTHR11022:SF12">
    <property type="entry name" value="PEPTIDOGLYCAN RECOGNITION PROTEIN 3"/>
    <property type="match status" value="1"/>
</dbReference>
<accession>D0VX04</accession>
<evidence type="ECO:0000313" key="3">
    <source>
        <dbReference type="PDB" id="3EP1"/>
    </source>
</evidence>
<dbReference type="PDB" id="3EP1">
    <property type="method" value="X-ray"/>
    <property type="resolution" value="2.10 A"/>
    <property type="chains" value="A/B=1-176"/>
</dbReference>
<dbReference type="EvolutionaryTrace" id="D0VX04"/>
<dbReference type="InterPro" id="IPR002502">
    <property type="entry name" value="Amidase_domain"/>
</dbReference>
<dbReference type="InterPro" id="IPR015510">
    <property type="entry name" value="PGRP"/>
</dbReference>
<dbReference type="Pfam" id="PF01510">
    <property type="entry name" value="Amidase_2"/>
    <property type="match status" value="1"/>
</dbReference>
<dbReference type="AlphaFoldDB" id="D0VX04"/>
<dbReference type="GO" id="GO:0009253">
    <property type="term" value="P:peptidoglycan catabolic process"/>
    <property type="evidence" value="ECO:0007669"/>
    <property type="project" value="InterPro"/>
</dbReference>
<evidence type="ECO:0000259" key="2">
    <source>
        <dbReference type="SMART" id="SM00701"/>
    </source>
</evidence>
<reference evidence="3 4" key="1">
    <citation type="submission" date="2008-09" db="PDB data bank">
        <title>Structure of the PGRP-Hd from Alvinella pompejana.</title>
        <authorList>
            <person name="Delfosse V."/>
            <person name="Gagniere N."/>
            <person name="Perrodou E."/>
            <person name="Poch O."/>
            <person name="Lecompte O."/>
            <person name="Mayer C."/>
        </authorList>
    </citation>
    <scope>X-RAY CRYSTALLOGRAPHY (2.10 ANGSTROMS)</scope>
    <scope>ACTIVE SITE</scope>
</reference>
<dbReference type="SUPFAM" id="SSF55846">
    <property type="entry name" value="N-acetylmuramoyl-L-alanine amidase-like"/>
    <property type="match status" value="1"/>
</dbReference>
<feature type="disulfide bond" evidence="4">
    <location>
        <begin position="52"/>
        <end position="58"/>
    </location>
</feature>
<dbReference type="InterPro" id="IPR036505">
    <property type="entry name" value="Amidase/PGRP_sf"/>
</dbReference>
<sequence>LADSIVPRQQWAAIEPRRQIKMNGRADEIFLWQTGPDTCSLMGLTADKCQGCLQDSSCTEQIVKALQDADFKEGNDDIKYNFLIDQDGVIYEGRGWGVVGQHTKGRDSHSIGVAVIGDFGKKEPSQALQDALSKLIICGQAAEELSSGARLRTTPAMSGQAFYDMLDRCDGLCLDD</sequence>
<gene>
    <name evidence="3" type="primary">PGRP-Hd</name>
</gene>
<keyword evidence="3 4" id="KW-0002">3D-structure</keyword>
<feature type="domain" description="Peptidoglycan recognition protein family" evidence="2">
    <location>
        <begin position="3"/>
        <end position="158"/>
    </location>
</feature>
<comment type="similarity">
    <text evidence="1">Belongs to the N-acetylmuramoyl-L-alanine amidase 2 family.</text>
</comment>
<protein>
    <submittedName>
        <fullName evidence="3">PGRP-Hd - Peptidoglycan recognition protein homologue</fullName>
    </submittedName>
</protein>
<dbReference type="GO" id="GO:0008745">
    <property type="term" value="F:N-acetylmuramoyl-L-alanine amidase activity"/>
    <property type="evidence" value="ECO:0007669"/>
    <property type="project" value="InterPro"/>
</dbReference>
<evidence type="ECO:0000256" key="1">
    <source>
        <dbReference type="ARBA" id="ARBA00007553"/>
    </source>
</evidence>
<dbReference type="InterPro" id="IPR006619">
    <property type="entry name" value="PGRP_domain_met/bac"/>
</dbReference>